<evidence type="ECO:0000313" key="3">
    <source>
        <dbReference type="EMBL" id="AAN15112.1"/>
    </source>
</evidence>
<evidence type="ECO:0000256" key="1">
    <source>
        <dbReference type="SAM" id="Coils"/>
    </source>
</evidence>
<dbReference type="PROSITE" id="PS50994">
    <property type="entry name" value="INTEGRASE"/>
    <property type="match status" value="1"/>
</dbReference>
<dbReference type="InterPro" id="IPR005312">
    <property type="entry name" value="DUF1759"/>
</dbReference>
<dbReference type="Gene3D" id="3.30.70.270">
    <property type="match status" value="1"/>
</dbReference>
<protein>
    <submittedName>
        <fullName evidence="3">Gag-pol fusion polyprotein</fullName>
    </submittedName>
</protein>
<dbReference type="PANTHER" id="PTHR47331:SF1">
    <property type="entry name" value="GAG-LIKE PROTEIN"/>
    <property type="match status" value="1"/>
</dbReference>
<feature type="domain" description="Integrase catalytic" evidence="2">
    <location>
        <begin position="1679"/>
        <end position="1874"/>
    </location>
</feature>
<dbReference type="SUPFAM" id="SSF53098">
    <property type="entry name" value="Ribonuclease H-like"/>
    <property type="match status" value="1"/>
</dbReference>
<sequence>MAVAATGKTVEELRKDRVTAKRLFTKVCNTISRNHEDMNEEELKDILSKLKSEAEKLMEANDDLQAGIIADQEAEEDSGEEAVLDEQVRTDLEKTTSDCKRRLAEGRNLIQQSLWSNFAQADLSIAVRTTETVYDHAQTMRPEDGPGVYDHVISQLQELFKRAKEEYNKWTSWIPGHNRREIQDQLRELEFSIPALITRKADFIKVTVKKDPMPQAAATVNYSTPAIRLKPTALPRFNGCQREFFRWRKDWEALQSQGEPTGSREVKKAQLLDCIDEKIIKDLRLSMYSTADEIFRVLESRYGNKTPIALEIVEELQRTPSVRRNQPRKIVELIRTVEKALQDLCELGDTGAIKNPLVTKSIESKLPDSLKKEWLIYATDTRNAVQPEKRFDCLLAFLKGQEPIYEQLELLLEEEPVRKEARAELRHARTKVTKSDGDQAGCVVCGDVKHKRKLYFCRQFRSSKLEDKQAAVRRIRACPKCLEIHGDELCCKPGFLCKGQRCIDGRAEHHYILCPYAKEKKNDPRRDRHSKEGPAAKAFTEDQEKFFSRLSPELAKQCRDVFSNSASKTFNAVSNHSSLLAESGLQELPVIMMLLEVTANAGQRLGTLIDLASDTNYITHSAASRLNLRSEEITLVVHGVGGMEVCVETKRYLLRIRVKTSQGTLKSHQMVCYGLDRIAEVHQSVTAGQLQRFFPRIAQAELERPKEVDLLISHREGRLAPQRVQAVGDLVLWDGPLGKTVGGAHPHLFEKLVLSAHASRTHFARSMRTAAVRYVEMAGTPPKPPLNSHYIGKTNSAHQEFLKWWRWDSIGTACEPKCGGYRCGNCQPGGKEMTLAEERELEVVRAGLTHVMSDDHSTEPHWHAKYPWVDDLQSLPNNRNAVQATFLRMERKLAKEPNWKVAYAAQVHEMLSRGAAAKLSDSTIAEWTGPIWYISHLIAPNPHSVTTPVRLVWNSSQRFKGVSLNDLLLKGPDVLNQIRAVLLRFRSGVYAAIGDVRKMYNSVWLEDREVHLHRFLWRNSAEEEIQEYAVTRVNIGDKPAGCIAQLAMRETASLPQFSHLTAEREVLHRNAYVDDILTSHNDLKQLQATTKGVEDILKAGGFALKPWVFSGQSGRGDHIDRQETVQKDAFVLPNQMSDDDNKALGLGYIVKEEKLHVMVAINFSKRRKKMHLGKDLEPQQVRFCTPSPLTRRELLSQVSGLYDPVGLVAPVKQKGAILVRRAFQEARSEQHPAKDTWDKALSAELREDAIKLFEECVRLRDVKFDRALTPSNFIGKPWALTFSDGSEHSYGAVMYLRWETDESPIIRLVEAKAKLSPLDQKGEAVKAEVCGAVIASRLKKYFQSHSPIQVDRWFHFVDSQTVLGAIQRECYGFQTFFSNRIGEIQTNSRAEDWWWVPGPQNVADMITRGASPESLTEHSIWQRGPDFLKDPIDTWPVKSAKDIATNARENISKLQRKAFVDAITRSMANDPKQKMVTSKAESRRPSAGSEIKHLVDAKRFSTLAKFIKTVALVWRAAKNFLSFLKDVENKYSSVSKWEAVSSKGLISVKEREDALRDIFLATQQGVKFQDSTRNRLVVYKDPSTGLLVASGRVQSFRNDNRGVPLLPYDAWVSTLMAREAHGWSHDGVAGTLLKMRCKAWVIKGRRVAQRVVDGCVLCRKIRARRCQQVMADLPPERTRPAAPFQFTTVDLFGPYLVKDDVKRRVTLKTWGVVFSCMACRAIHLDLVNSVSSESFLMAYQRFTAIRGHPSKLWSDPGTNFIGAKPVLQDLYQFLESQNKAALAEYAVSRGTEWRWQIHPADSPHRNGAAEAAVRVAKRALQALDKNTMLSYSEFQTVLFTAANLANERPIEARVQSKEDCIRYVSPNSLLLGRASNSGDFNSFDFESYSYKRLQVIQCEVNNFWKSWSQLVGPNLFIRNKWHTLHRNVSEGDIVWVCDQNSLRGQYKVVKANPDARGIVRDVDVKVVQSHCIPMFKHVNDSVNCKTAKNDKLHSTVLHRDVRRLVVLLPVEEGKGKISVTEKN</sequence>
<accession>Q8AVA9</accession>
<gene>
    <name evidence="3" type="primary">gag-pol</name>
</gene>
<dbReference type="Pfam" id="PF03564">
    <property type="entry name" value="DUF1759"/>
    <property type="match status" value="1"/>
</dbReference>
<dbReference type="GO" id="GO:0015074">
    <property type="term" value="P:DNA integration"/>
    <property type="evidence" value="ECO:0007669"/>
    <property type="project" value="InterPro"/>
</dbReference>
<dbReference type="InterPro" id="IPR008042">
    <property type="entry name" value="Retrotrans_Pao"/>
</dbReference>
<dbReference type="CDD" id="cd01644">
    <property type="entry name" value="RT_pepA17"/>
    <property type="match status" value="1"/>
</dbReference>
<organism evidence="3">
    <name type="scientific">Takifugu rubripes</name>
    <name type="common">Japanese pufferfish</name>
    <name type="synonym">Fugu rubripes</name>
    <dbReference type="NCBI Taxonomy" id="31033"/>
    <lineage>
        <taxon>Eukaryota</taxon>
        <taxon>Metazoa</taxon>
        <taxon>Chordata</taxon>
        <taxon>Craniata</taxon>
        <taxon>Vertebrata</taxon>
        <taxon>Euteleostomi</taxon>
        <taxon>Actinopterygii</taxon>
        <taxon>Neopterygii</taxon>
        <taxon>Teleostei</taxon>
        <taxon>Neoteleostei</taxon>
        <taxon>Acanthomorphata</taxon>
        <taxon>Eupercaria</taxon>
        <taxon>Tetraodontiformes</taxon>
        <taxon>Tetradontoidea</taxon>
        <taxon>Tetraodontidae</taxon>
        <taxon>Takifugu</taxon>
    </lineage>
</organism>
<dbReference type="EMBL" id="AF537216">
    <property type="protein sequence ID" value="AAN15112.1"/>
    <property type="molecule type" value="Genomic_DNA"/>
</dbReference>
<dbReference type="InterPro" id="IPR012337">
    <property type="entry name" value="RNaseH-like_sf"/>
</dbReference>
<name>Q8AVA9_TAKRU</name>
<dbReference type="SUPFAM" id="SSF56672">
    <property type="entry name" value="DNA/RNA polymerases"/>
    <property type="match status" value="1"/>
</dbReference>
<dbReference type="InterPro" id="IPR043128">
    <property type="entry name" value="Rev_trsase/Diguanyl_cyclase"/>
</dbReference>
<proteinExistence type="predicted"/>
<keyword evidence="1" id="KW-0175">Coiled coil</keyword>
<dbReference type="PANTHER" id="PTHR47331">
    <property type="entry name" value="PHD-TYPE DOMAIN-CONTAINING PROTEIN"/>
    <property type="match status" value="1"/>
</dbReference>
<dbReference type="InterPro" id="IPR036397">
    <property type="entry name" value="RNaseH_sf"/>
</dbReference>
<evidence type="ECO:0000259" key="2">
    <source>
        <dbReference type="PROSITE" id="PS50994"/>
    </source>
</evidence>
<dbReference type="Gene3D" id="3.30.420.10">
    <property type="entry name" value="Ribonuclease H-like superfamily/Ribonuclease H"/>
    <property type="match status" value="1"/>
</dbReference>
<reference evidence="3" key="2">
    <citation type="submission" date="2002-08" db="EMBL/GenBank/DDBJ databases">
        <authorList>
            <person name="Islam S."/>
            <person name="Poulter R.T."/>
        </authorList>
    </citation>
    <scope>NUCLEOTIDE SEQUENCE</scope>
    <source>
        <tissue evidence="3">Testes</tissue>
    </source>
</reference>
<dbReference type="Pfam" id="PF18701">
    <property type="entry name" value="DUF5641"/>
    <property type="match status" value="1"/>
</dbReference>
<dbReference type="Gene3D" id="3.10.10.10">
    <property type="entry name" value="HIV Type 1 Reverse Transcriptase, subunit A, domain 1"/>
    <property type="match status" value="1"/>
</dbReference>
<dbReference type="Pfam" id="PF05380">
    <property type="entry name" value="Peptidase_A17"/>
    <property type="match status" value="1"/>
</dbReference>
<reference evidence="3" key="1">
    <citation type="journal article" date="2001" name="Gene">
        <title>New BEL-like LTR-retrotransposons in Fugu rubripes, Caenorhabditis elegans, and Drosophila melanogaster.</title>
        <authorList>
            <person name="Frame I.G."/>
            <person name="Cutfield J.F."/>
            <person name="Poulter R.T."/>
        </authorList>
    </citation>
    <scope>NUCLEOTIDE SEQUENCE</scope>
    <source>
        <tissue evidence="3">Testes</tissue>
    </source>
</reference>
<dbReference type="GO" id="GO:0003676">
    <property type="term" value="F:nucleic acid binding"/>
    <property type="evidence" value="ECO:0007669"/>
    <property type="project" value="InterPro"/>
</dbReference>
<dbReference type="InterPro" id="IPR001584">
    <property type="entry name" value="Integrase_cat-core"/>
</dbReference>
<feature type="coiled-coil region" evidence="1">
    <location>
        <begin position="40"/>
        <end position="67"/>
    </location>
</feature>
<dbReference type="InterPro" id="IPR040676">
    <property type="entry name" value="DUF5641"/>
</dbReference>
<dbReference type="InterPro" id="IPR043502">
    <property type="entry name" value="DNA/RNA_pol_sf"/>
</dbReference>